<accession>A0A1H4IK03</accession>
<reference evidence="2" key="1">
    <citation type="submission" date="2016-10" db="EMBL/GenBank/DDBJ databases">
        <authorList>
            <person name="de Groot N.N."/>
        </authorList>
    </citation>
    <scope>NUCLEOTIDE SEQUENCE [LARGE SCALE GENOMIC DNA]</scope>
    <source>
        <strain evidence="2">DSM 44498</strain>
    </source>
</reference>
<organism evidence="2 3">
    <name type="scientific">Rhodococcus koreensis</name>
    <dbReference type="NCBI Taxonomy" id="99653"/>
    <lineage>
        <taxon>Bacteria</taxon>
        <taxon>Bacillati</taxon>
        <taxon>Actinomycetota</taxon>
        <taxon>Actinomycetes</taxon>
        <taxon>Mycobacteriales</taxon>
        <taxon>Nocardiaceae</taxon>
        <taxon>Rhodococcus</taxon>
    </lineage>
</organism>
<dbReference type="EMBL" id="FNSV01000004">
    <property type="protein sequence ID" value="SEB32678.1"/>
    <property type="molecule type" value="Genomic_DNA"/>
</dbReference>
<keyword evidence="3" id="KW-1185">Reference proteome</keyword>
<gene>
    <name evidence="1" type="ORF">SAMN04490239_0540</name>
    <name evidence="2" type="ORF">SAMN04490239_0767</name>
</gene>
<evidence type="ECO:0000313" key="1">
    <source>
        <dbReference type="EMBL" id="SEB32678.1"/>
    </source>
</evidence>
<dbReference type="OrthoDB" id="4471100at2"/>
<evidence type="ECO:0000313" key="2">
    <source>
        <dbReference type="EMBL" id="SEB33592.1"/>
    </source>
</evidence>
<name>A0A1H4IK03_9NOCA</name>
<dbReference type="AlphaFoldDB" id="A0A1H4IK03"/>
<reference evidence="3" key="2">
    <citation type="submission" date="2016-10" db="EMBL/GenBank/DDBJ databases">
        <authorList>
            <person name="Varghese N."/>
            <person name="Submissions S."/>
        </authorList>
    </citation>
    <scope>NUCLEOTIDE SEQUENCE [LARGE SCALE GENOMIC DNA]</scope>
    <source>
        <strain evidence="3">DSM 44498</strain>
    </source>
</reference>
<dbReference type="EMBL" id="FNSV01000004">
    <property type="protein sequence ID" value="SEB33592.1"/>
    <property type="molecule type" value="Genomic_DNA"/>
</dbReference>
<dbReference type="Proteomes" id="UP000183561">
    <property type="component" value="Unassembled WGS sequence"/>
</dbReference>
<proteinExistence type="predicted"/>
<dbReference type="RefSeq" id="WP_072950917.1">
    <property type="nucleotide sequence ID" value="NZ_FNSV01000004.1"/>
</dbReference>
<protein>
    <submittedName>
        <fullName evidence="2">Uncharacterized protein</fullName>
    </submittedName>
</protein>
<evidence type="ECO:0000313" key="3">
    <source>
        <dbReference type="Proteomes" id="UP000183561"/>
    </source>
</evidence>
<sequence length="83" mass="9575">MTTMRSLPLNAIRLGYRIARLPLRLAEDVTASEHIAAFAYRCDRVAARILRDESLLFVDPEHSAVVRLHDYRDRLRGRSNPTQ</sequence>